<keyword evidence="3" id="KW-1185">Reference proteome</keyword>
<dbReference type="EMBL" id="VYZN01000042">
    <property type="protein sequence ID" value="KAE9530952.1"/>
    <property type="molecule type" value="Genomic_DNA"/>
</dbReference>
<gene>
    <name evidence="2" type="ORF">AGLY_011414</name>
</gene>
<feature type="region of interest" description="Disordered" evidence="1">
    <location>
        <begin position="157"/>
        <end position="181"/>
    </location>
</feature>
<sequence>MLQFKILRMVFVEVESKKFPVVNKKIGKNHKKVTKNRNFYEKLFSKKSIFCIVFSFYKRRQNVFGLIKILENSLQSTTFFYLVSFKVQILIKIRQNLEYLQIVISRKNLKYTPEYRNTNITWLRFLGNMYAHKIVRGFELVKQLFVITNYTAMTQRSRSSTHSVNHNQDKRSNAMPNSSNKVDLVKTERNKTHLFIVDKTKIYVINGHKLRNI</sequence>
<name>A0A6G0TDS4_APHGL</name>
<reference evidence="2 3" key="1">
    <citation type="submission" date="2019-08" db="EMBL/GenBank/DDBJ databases">
        <title>The genome of the soybean aphid Biotype 1, its phylome, world population structure and adaptation to the North American continent.</title>
        <authorList>
            <person name="Giordano R."/>
            <person name="Donthu R.K."/>
            <person name="Hernandez A.G."/>
            <person name="Wright C.L."/>
            <person name="Zimin A.V."/>
        </authorList>
    </citation>
    <scope>NUCLEOTIDE SEQUENCE [LARGE SCALE GENOMIC DNA]</scope>
    <source>
        <tissue evidence="2">Whole aphids</tissue>
    </source>
</reference>
<dbReference type="Proteomes" id="UP000475862">
    <property type="component" value="Unassembled WGS sequence"/>
</dbReference>
<accession>A0A6G0TDS4</accession>
<feature type="compositionally biased region" description="Polar residues" evidence="1">
    <location>
        <begin position="157"/>
        <end position="166"/>
    </location>
</feature>
<comment type="caution">
    <text evidence="2">The sequence shown here is derived from an EMBL/GenBank/DDBJ whole genome shotgun (WGS) entry which is preliminary data.</text>
</comment>
<evidence type="ECO:0000256" key="1">
    <source>
        <dbReference type="SAM" id="MobiDB-lite"/>
    </source>
</evidence>
<evidence type="ECO:0000313" key="3">
    <source>
        <dbReference type="Proteomes" id="UP000475862"/>
    </source>
</evidence>
<dbReference type="AlphaFoldDB" id="A0A6G0TDS4"/>
<protein>
    <submittedName>
        <fullName evidence="2">Uncharacterized protein</fullName>
    </submittedName>
</protein>
<evidence type="ECO:0000313" key="2">
    <source>
        <dbReference type="EMBL" id="KAE9530952.1"/>
    </source>
</evidence>
<proteinExistence type="predicted"/>
<organism evidence="2 3">
    <name type="scientific">Aphis glycines</name>
    <name type="common">Soybean aphid</name>
    <dbReference type="NCBI Taxonomy" id="307491"/>
    <lineage>
        <taxon>Eukaryota</taxon>
        <taxon>Metazoa</taxon>
        <taxon>Ecdysozoa</taxon>
        <taxon>Arthropoda</taxon>
        <taxon>Hexapoda</taxon>
        <taxon>Insecta</taxon>
        <taxon>Pterygota</taxon>
        <taxon>Neoptera</taxon>
        <taxon>Paraneoptera</taxon>
        <taxon>Hemiptera</taxon>
        <taxon>Sternorrhyncha</taxon>
        <taxon>Aphidomorpha</taxon>
        <taxon>Aphidoidea</taxon>
        <taxon>Aphididae</taxon>
        <taxon>Aphidini</taxon>
        <taxon>Aphis</taxon>
        <taxon>Aphis</taxon>
    </lineage>
</organism>